<name>A0A6C0DP45_9ZZZZ</name>
<dbReference type="AlphaFoldDB" id="A0A6C0DP45"/>
<evidence type="ECO:0000313" key="1">
    <source>
        <dbReference type="EMBL" id="QHT17639.1"/>
    </source>
</evidence>
<reference evidence="1" key="1">
    <citation type="journal article" date="2020" name="Nature">
        <title>Giant virus diversity and host interactions through global metagenomics.</title>
        <authorList>
            <person name="Schulz F."/>
            <person name="Roux S."/>
            <person name="Paez-Espino D."/>
            <person name="Jungbluth S."/>
            <person name="Walsh D.A."/>
            <person name="Denef V.J."/>
            <person name="McMahon K.D."/>
            <person name="Konstantinidis K.T."/>
            <person name="Eloe-Fadrosh E.A."/>
            <person name="Kyrpides N.C."/>
            <person name="Woyke T."/>
        </authorList>
    </citation>
    <scope>NUCLEOTIDE SEQUENCE</scope>
    <source>
        <strain evidence="1">GVMAG-M-3300023174-30</strain>
    </source>
</reference>
<protein>
    <submittedName>
        <fullName evidence="1">Uncharacterized protein</fullName>
    </submittedName>
</protein>
<accession>A0A6C0DP45</accession>
<dbReference type="EMBL" id="MN739643">
    <property type="protein sequence ID" value="QHT17639.1"/>
    <property type="molecule type" value="Genomic_DNA"/>
</dbReference>
<sequence length="134" mass="15489">MTNYSNYTLYQEKLRKQRENPETSRAGLKWEVEEDNVLIDKVNEGLTFDDVAKHLQRTAGSIKTRLIIKALALIEEDCNITLEQAAERYKVTTQDIQAYQANKKKRQMTVNNRNNPVSLNSIYALLVEINNKLS</sequence>
<proteinExistence type="predicted"/>
<organism evidence="1">
    <name type="scientific">viral metagenome</name>
    <dbReference type="NCBI Taxonomy" id="1070528"/>
    <lineage>
        <taxon>unclassified sequences</taxon>
        <taxon>metagenomes</taxon>
        <taxon>organismal metagenomes</taxon>
    </lineage>
</organism>